<organism evidence="5">
    <name type="scientific">freshwater metagenome</name>
    <dbReference type="NCBI Taxonomy" id="449393"/>
    <lineage>
        <taxon>unclassified sequences</taxon>
        <taxon>metagenomes</taxon>
        <taxon>ecological metagenomes</taxon>
    </lineage>
</organism>
<evidence type="ECO:0000256" key="3">
    <source>
        <dbReference type="ARBA" id="ARBA00022840"/>
    </source>
</evidence>
<keyword evidence="3" id="KW-0067">ATP-binding</keyword>
<dbReference type="InterPro" id="IPR000523">
    <property type="entry name" value="Mg_chelatse_chII-like_cat_dom"/>
</dbReference>
<reference evidence="5" key="1">
    <citation type="submission" date="2020-05" db="EMBL/GenBank/DDBJ databases">
        <authorList>
            <person name="Chiriac C."/>
            <person name="Salcher M."/>
            <person name="Ghai R."/>
            <person name="Kavagutti S V."/>
        </authorList>
    </citation>
    <scope>NUCLEOTIDE SEQUENCE</scope>
</reference>
<dbReference type="PRINTS" id="PR01657">
    <property type="entry name" value="MCMFAMILY"/>
</dbReference>
<dbReference type="InterPro" id="IPR027417">
    <property type="entry name" value="P-loop_NTPase"/>
</dbReference>
<dbReference type="InterPro" id="IPR045006">
    <property type="entry name" value="CHLI-like"/>
</dbReference>
<evidence type="ECO:0000313" key="5">
    <source>
        <dbReference type="EMBL" id="CAB4676845.1"/>
    </source>
</evidence>
<sequence>MALAKVYSVALLGVAGHIVEVEADIADGVPAFNLLGLPDAALSESRDRVRSALINSGEAWPNKRTTVALSPASLPKRGSGFDLSVALALLAGEMKISSEGLHDTVVLGELSLDGRVRAIAGALPAMVVARDAGFTRAIVPRANLAEASLIPGIEVFGFSQLINVVAFLRGLEFHEDDEIESIESPHAAPDLADVLGQYEARRAIEIAAVGEHHLLMMGTPGAGKTMLAERLPSIMPPLDTDAAIEVTSIHSIAGLVKGSAPLIRTPPFVAPHHTATRSAIIGGGMNQPRPGAISLAHRGVLFLDEAPEFISGVLDALREPLESGVVSLARTGGSALFPARFLLVLAANPCPCGRFTGDGRACNCTPLAIRRYLSKLSGPLLDRVDLQIFVEPVSRVALAASDVGEVSAVVRERVLVARERTSARLAGSGFATNAHVSGSALRREFAASDDAMALIHRELEHHRVTARGLHKVLRVAWSIADLAGHDRPRREDVAEAYLLRSGISQLVGAA</sequence>
<dbReference type="EMBL" id="CAEZXB010000013">
    <property type="protein sequence ID" value="CAB4676845.1"/>
    <property type="molecule type" value="Genomic_DNA"/>
</dbReference>
<keyword evidence="2" id="KW-0547">Nucleotide-binding</keyword>
<dbReference type="Pfam" id="PF13335">
    <property type="entry name" value="Mg_chelatase_C"/>
    <property type="match status" value="1"/>
</dbReference>
<protein>
    <submittedName>
        <fullName evidence="5">Unannotated protein</fullName>
    </submittedName>
</protein>
<dbReference type="GO" id="GO:0003677">
    <property type="term" value="F:DNA binding"/>
    <property type="evidence" value="ECO:0007669"/>
    <property type="project" value="InterPro"/>
</dbReference>
<dbReference type="InterPro" id="IPR004482">
    <property type="entry name" value="Mg_chelat-rel"/>
</dbReference>
<dbReference type="InterPro" id="IPR003593">
    <property type="entry name" value="AAA+_ATPase"/>
</dbReference>
<dbReference type="NCBIfam" id="TIGR00368">
    <property type="entry name" value="YifB family Mg chelatase-like AAA ATPase"/>
    <property type="match status" value="1"/>
</dbReference>
<evidence type="ECO:0000313" key="6">
    <source>
        <dbReference type="EMBL" id="CAB5072469.1"/>
    </source>
</evidence>
<comment type="similarity">
    <text evidence="1">Belongs to the Mg-chelatase subunits D/I family. ComM subfamily.</text>
</comment>
<dbReference type="SUPFAM" id="SSF52540">
    <property type="entry name" value="P-loop containing nucleoside triphosphate hydrolases"/>
    <property type="match status" value="1"/>
</dbReference>
<evidence type="ECO:0000259" key="4">
    <source>
        <dbReference type="SMART" id="SM00382"/>
    </source>
</evidence>
<dbReference type="GO" id="GO:0005524">
    <property type="term" value="F:ATP binding"/>
    <property type="evidence" value="ECO:0007669"/>
    <property type="project" value="UniProtKB-KW"/>
</dbReference>
<dbReference type="InterPro" id="IPR001208">
    <property type="entry name" value="MCM_dom"/>
</dbReference>
<feature type="domain" description="AAA+ ATPase" evidence="4">
    <location>
        <begin position="210"/>
        <end position="394"/>
    </location>
</feature>
<dbReference type="Pfam" id="PF01078">
    <property type="entry name" value="Mg_chelatase"/>
    <property type="match status" value="1"/>
</dbReference>
<dbReference type="AlphaFoldDB" id="A0A6J6MWB4"/>
<evidence type="ECO:0000256" key="1">
    <source>
        <dbReference type="ARBA" id="ARBA00006354"/>
    </source>
</evidence>
<name>A0A6J6MWB4_9ZZZZ</name>
<proteinExistence type="inferred from homology"/>
<dbReference type="SUPFAM" id="SSF54211">
    <property type="entry name" value="Ribosomal protein S5 domain 2-like"/>
    <property type="match status" value="1"/>
</dbReference>
<dbReference type="EMBL" id="CAFBRC010000013">
    <property type="protein sequence ID" value="CAB5072469.1"/>
    <property type="molecule type" value="Genomic_DNA"/>
</dbReference>
<dbReference type="Gene3D" id="3.40.50.300">
    <property type="entry name" value="P-loop containing nucleotide triphosphate hydrolases"/>
    <property type="match status" value="1"/>
</dbReference>
<dbReference type="PANTHER" id="PTHR32039">
    <property type="entry name" value="MAGNESIUM-CHELATASE SUBUNIT CHLI"/>
    <property type="match status" value="1"/>
</dbReference>
<evidence type="ECO:0000256" key="2">
    <source>
        <dbReference type="ARBA" id="ARBA00022741"/>
    </source>
</evidence>
<dbReference type="InterPro" id="IPR020568">
    <property type="entry name" value="Ribosomal_Su5_D2-typ_SF"/>
</dbReference>
<dbReference type="Gene3D" id="3.30.230.10">
    <property type="match status" value="1"/>
</dbReference>
<dbReference type="PANTHER" id="PTHR32039:SF7">
    <property type="entry name" value="COMPETENCE PROTEIN COMM"/>
    <property type="match status" value="1"/>
</dbReference>
<dbReference type="SMART" id="SM00382">
    <property type="entry name" value="AAA"/>
    <property type="match status" value="1"/>
</dbReference>
<dbReference type="InterPro" id="IPR014721">
    <property type="entry name" value="Ribsml_uS5_D2-typ_fold_subgr"/>
</dbReference>
<gene>
    <name evidence="5" type="ORF">UFOPK2342_00843</name>
    <name evidence="6" type="ORF">UFOPK4367_00297</name>
</gene>
<dbReference type="InterPro" id="IPR025158">
    <property type="entry name" value="Mg_chelat-rel_C"/>
</dbReference>
<dbReference type="Pfam" id="PF13541">
    <property type="entry name" value="ChlI"/>
    <property type="match status" value="1"/>
</dbReference>
<accession>A0A6J6MWB4</accession>